<feature type="binding site" evidence="7">
    <location>
        <position position="154"/>
    </location>
    <ligand>
        <name>Zn(2+)</name>
        <dbReference type="ChEBI" id="CHEBI:29105"/>
    </ligand>
</feature>
<dbReference type="GO" id="GO:0046872">
    <property type="term" value="F:metal ion binding"/>
    <property type="evidence" value="ECO:0007669"/>
    <property type="project" value="UniProtKB-KW"/>
</dbReference>
<organism evidence="10 11">
    <name type="scientific">Mariprofundus micogutta</name>
    <dbReference type="NCBI Taxonomy" id="1921010"/>
    <lineage>
        <taxon>Bacteria</taxon>
        <taxon>Pseudomonadati</taxon>
        <taxon>Pseudomonadota</taxon>
        <taxon>Candidatius Mariprofundia</taxon>
        <taxon>Mariprofundales</taxon>
        <taxon>Mariprofundaceae</taxon>
        <taxon>Mariprofundus</taxon>
    </lineage>
</organism>
<keyword evidence="7" id="KW-0963">Cytoplasm</keyword>
<feature type="domain" description="Methionyl-tRNA synthetase anticodon-binding" evidence="9">
    <location>
        <begin position="384"/>
        <end position="515"/>
    </location>
</feature>
<evidence type="ECO:0000256" key="1">
    <source>
        <dbReference type="ARBA" id="ARBA00003314"/>
    </source>
</evidence>
<dbReference type="InterPro" id="IPR023457">
    <property type="entry name" value="Met-tRNA_synth_2"/>
</dbReference>
<dbReference type="InterPro" id="IPR009080">
    <property type="entry name" value="tRNAsynth_Ia_anticodon-bd"/>
</dbReference>
<comment type="caution">
    <text evidence="10">The sequence shown here is derived from an EMBL/GenBank/DDBJ whole genome shotgun (WGS) entry which is preliminary data.</text>
</comment>
<keyword evidence="11" id="KW-1185">Reference proteome</keyword>
<evidence type="ECO:0000259" key="8">
    <source>
        <dbReference type="Pfam" id="PF09334"/>
    </source>
</evidence>
<evidence type="ECO:0000256" key="7">
    <source>
        <dbReference type="HAMAP-Rule" id="MF_01228"/>
    </source>
</evidence>
<comment type="subcellular location">
    <subcellularLocation>
        <location evidence="7">Cytoplasm</location>
    </subcellularLocation>
</comment>
<accession>A0A1L8CNC9</accession>
<feature type="domain" description="Methionyl/Leucyl tRNA synthetase" evidence="8">
    <location>
        <begin position="9"/>
        <end position="366"/>
    </location>
</feature>
<dbReference type="Gene3D" id="1.10.730.10">
    <property type="entry name" value="Isoleucyl-tRNA Synthetase, Domain 1"/>
    <property type="match status" value="1"/>
</dbReference>
<dbReference type="EMBL" id="BDFD01000010">
    <property type="protein sequence ID" value="GAV20403.1"/>
    <property type="molecule type" value="Genomic_DNA"/>
</dbReference>
<dbReference type="GO" id="GO:0005524">
    <property type="term" value="F:ATP binding"/>
    <property type="evidence" value="ECO:0007669"/>
    <property type="project" value="UniProtKB-UniRule"/>
</dbReference>
<dbReference type="NCBIfam" id="TIGR00398">
    <property type="entry name" value="metG"/>
    <property type="match status" value="1"/>
</dbReference>
<evidence type="ECO:0000256" key="4">
    <source>
        <dbReference type="ARBA" id="ARBA00022840"/>
    </source>
</evidence>
<dbReference type="PRINTS" id="PR01041">
    <property type="entry name" value="TRNASYNTHMET"/>
</dbReference>
<dbReference type="NCBIfam" id="NF008900">
    <property type="entry name" value="PRK12267.1"/>
    <property type="match status" value="1"/>
</dbReference>
<dbReference type="AlphaFoldDB" id="A0A1L8CNC9"/>
<comment type="catalytic activity">
    <reaction evidence="7">
        <text>tRNA(Met) + L-methionine + ATP = L-methionyl-tRNA(Met) + AMP + diphosphate</text>
        <dbReference type="Rhea" id="RHEA:13481"/>
        <dbReference type="Rhea" id="RHEA-COMP:9667"/>
        <dbReference type="Rhea" id="RHEA-COMP:9698"/>
        <dbReference type="ChEBI" id="CHEBI:30616"/>
        <dbReference type="ChEBI" id="CHEBI:33019"/>
        <dbReference type="ChEBI" id="CHEBI:57844"/>
        <dbReference type="ChEBI" id="CHEBI:78442"/>
        <dbReference type="ChEBI" id="CHEBI:78530"/>
        <dbReference type="ChEBI" id="CHEBI:456215"/>
        <dbReference type="EC" id="6.1.1.10"/>
    </reaction>
</comment>
<gene>
    <name evidence="7" type="primary">metG</name>
    <name evidence="10" type="ORF">MMIC_P1368</name>
</gene>
<dbReference type="Proteomes" id="UP000231632">
    <property type="component" value="Unassembled WGS sequence"/>
</dbReference>
<dbReference type="GO" id="GO:0005737">
    <property type="term" value="C:cytoplasm"/>
    <property type="evidence" value="ECO:0007669"/>
    <property type="project" value="UniProtKB-SubCell"/>
</dbReference>
<dbReference type="InterPro" id="IPR033911">
    <property type="entry name" value="MetRS_core"/>
</dbReference>
<dbReference type="PANTHER" id="PTHR43326">
    <property type="entry name" value="METHIONYL-TRNA SYNTHETASE"/>
    <property type="match status" value="1"/>
</dbReference>
<dbReference type="Pfam" id="PF19303">
    <property type="entry name" value="Anticodon_3"/>
    <property type="match status" value="1"/>
</dbReference>
<dbReference type="SUPFAM" id="SSF47323">
    <property type="entry name" value="Anticodon-binding domain of a subclass of class I aminoacyl-tRNA synthetases"/>
    <property type="match status" value="1"/>
</dbReference>
<feature type="short sequence motif" description="'HIGH' region" evidence="7">
    <location>
        <begin position="16"/>
        <end position="26"/>
    </location>
</feature>
<evidence type="ECO:0000256" key="3">
    <source>
        <dbReference type="ARBA" id="ARBA00022741"/>
    </source>
</evidence>
<dbReference type="InterPro" id="IPR014758">
    <property type="entry name" value="Met-tRNA_synth"/>
</dbReference>
<dbReference type="GO" id="GO:0004825">
    <property type="term" value="F:methionine-tRNA ligase activity"/>
    <property type="evidence" value="ECO:0007669"/>
    <property type="project" value="UniProtKB-UniRule"/>
</dbReference>
<dbReference type="CDD" id="cd00814">
    <property type="entry name" value="MetRS_core"/>
    <property type="match status" value="1"/>
</dbReference>
<dbReference type="Pfam" id="PF09334">
    <property type="entry name" value="tRNA-synt_1g"/>
    <property type="match status" value="1"/>
</dbReference>
<dbReference type="InterPro" id="IPR014729">
    <property type="entry name" value="Rossmann-like_a/b/a_fold"/>
</dbReference>
<feature type="binding site" evidence="7">
    <location>
        <position position="134"/>
    </location>
    <ligand>
        <name>Zn(2+)</name>
        <dbReference type="ChEBI" id="CHEBI:29105"/>
    </ligand>
</feature>
<dbReference type="SUPFAM" id="SSF52374">
    <property type="entry name" value="Nucleotidylyl transferase"/>
    <property type="match status" value="1"/>
</dbReference>
<reference evidence="10 11" key="1">
    <citation type="journal article" date="2017" name="Arch. Microbiol.">
        <title>Mariprofundus micogutta sp. nov., a novel iron-oxidizing zetaproteobacterium isolated from a deep-sea hydrothermal field at the Bayonnaise knoll of the Izu-Ogasawara arc, and a description of Mariprofundales ord. nov. and Zetaproteobacteria classis nov.</title>
        <authorList>
            <person name="Makita H."/>
            <person name="Tanaka E."/>
            <person name="Mitsunobu S."/>
            <person name="Miyazaki M."/>
            <person name="Nunoura T."/>
            <person name="Uematsu K."/>
            <person name="Takaki Y."/>
            <person name="Nishi S."/>
            <person name="Shimamura S."/>
            <person name="Takai K."/>
        </authorList>
    </citation>
    <scope>NUCLEOTIDE SEQUENCE [LARGE SCALE GENOMIC DNA]</scope>
    <source>
        <strain evidence="10 11">ET2</strain>
    </source>
</reference>
<dbReference type="FunFam" id="2.170.220.10:FF:000002">
    <property type="entry name" value="Methionine--tRNA ligase"/>
    <property type="match status" value="1"/>
</dbReference>
<keyword evidence="7" id="KW-0862">Zinc</keyword>
<comment type="cofactor">
    <cofactor evidence="7">
        <name>Zn(2+)</name>
        <dbReference type="ChEBI" id="CHEBI:29105"/>
    </cofactor>
    <text evidence="7">Binds 1 zinc ion per subunit.</text>
</comment>
<sequence length="517" mass="59142">MESSNMESYYVTTPIYYVNDEPHLGHIYTTIAADVLARYQRQCGKDVFFLTGVDEHGQKVQQAAEAREIEPIELADQVVARYESLWPEFSISNDDFIRTSSERHKAGVQGMWRKLENAGTIYKDFYEDWYCVPCESYWTETQLKDAGRWEDKSCPDCKRAVEKIQEESYFFRLSAFQDRLVEHIKANPDFIQPTSRRNEVLSFVEGGLRDLSVSRTTFSWGVPVPGDEKHVIYVWIDALTNYISALGFPDKDINKHWPADVQLIGKDILRFHAVYWAAMLMAAELPLPKRIYAHGWWTVEGEKMSKSLGNALRPADLLKEYDADVLRYFLLREVPFGQDGDFSFTALKQRYNSELANDVGNLLNRSLAMLNKYSDGVLGEVNEEQDMDRALIADIEGMQMDVAQALDRQAFHLALERISVVVRHGNRYVEDNAPWALAKAGDDKRLATVLYHLVETLRLVAMQLTPFMPTKMSAMLSQIHGEEVNAEEMTAALHGGWGLLQAGHQCSRPQPIFPRMD</sequence>
<dbReference type="CDD" id="cd07957">
    <property type="entry name" value="Anticodon_Ia_Met"/>
    <property type="match status" value="1"/>
</dbReference>
<protein>
    <recommendedName>
        <fullName evidence="7">Methionine--tRNA ligase</fullName>
        <ecNumber evidence="7">6.1.1.10</ecNumber>
    </recommendedName>
    <alternativeName>
        <fullName evidence="7">Methionyl-tRNA synthetase</fullName>
        <shortName evidence="7">MetRS</shortName>
    </alternativeName>
</protein>
<feature type="short sequence motif" description="'KMSKS' region" evidence="7">
    <location>
        <begin position="303"/>
        <end position="307"/>
    </location>
</feature>
<dbReference type="EC" id="6.1.1.10" evidence="7"/>
<dbReference type="InterPro" id="IPR015413">
    <property type="entry name" value="Methionyl/Leucyl_tRNA_Synth"/>
</dbReference>
<dbReference type="PANTHER" id="PTHR43326:SF1">
    <property type="entry name" value="METHIONINE--TRNA LIGASE, MITOCHONDRIAL"/>
    <property type="match status" value="1"/>
</dbReference>
<keyword evidence="2 7" id="KW-0436">Ligase</keyword>
<dbReference type="STRING" id="1921010.MMIC_P1368"/>
<name>A0A1L8CNC9_9PROT</name>
<dbReference type="InterPro" id="IPR041872">
    <property type="entry name" value="Anticodon_Met"/>
</dbReference>
<proteinExistence type="inferred from homology"/>
<dbReference type="Gene3D" id="2.170.220.10">
    <property type="match status" value="1"/>
</dbReference>
<dbReference type="GO" id="GO:0006431">
    <property type="term" value="P:methionyl-tRNA aminoacylation"/>
    <property type="evidence" value="ECO:0007669"/>
    <property type="project" value="UniProtKB-UniRule"/>
</dbReference>
<comment type="similarity">
    <text evidence="7">Belongs to the class-I aminoacyl-tRNA synthetase family. MetG type 2A subfamily.</text>
</comment>
<comment type="subunit">
    <text evidence="7">Monomer.</text>
</comment>
<evidence type="ECO:0000259" key="9">
    <source>
        <dbReference type="Pfam" id="PF19303"/>
    </source>
</evidence>
<dbReference type="Gene3D" id="3.40.50.620">
    <property type="entry name" value="HUPs"/>
    <property type="match status" value="1"/>
</dbReference>
<evidence type="ECO:0000313" key="10">
    <source>
        <dbReference type="EMBL" id="GAV20403.1"/>
    </source>
</evidence>
<comment type="function">
    <text evidence="1 7">Is required not only for elongation of protein synthesis but also for the initiation of all mRNA translation through initiator tRNA(fMet) aminoacylation.</text>
</comment>
<comment type="caution">
    <text evidence="7">Lacks conserved residue(s) required for the propagation of feature annotation.</text>
</comment>
<evidence type="ECO:0000313" key="11">
    <source>
        <dbReference type="Proteomes" id="UP000231632"/>
    </source>
</evidence>
<feature type="binding site" evidence="7">
    <location>
        <position position="157"/>
    </location>
    <ligand>
        <name>Zn(2+)</name>
        <dbReference type="ChEBI" id="CHEBI:29105"/>
    </ligand>
</feature>
<evidence type="ECO:0000256" key="5">
    <source>
        <dbReference type="ARBA" id="ARBA00022917"/>
    </source>
</evidence>
<evidence type="ECO:0000256" key="6">
    <source>
        <dbReference type="ARBA" id="ARBA00023146"/>
    </source>
</evidence>
<keyword evidence="7" id="KW-0479">Metal-binding</keyword>
<feature type="binding site" evidence="7">
    <location>
        <position position="131"/>
    </location>
    <ligand>
        <name>Zn(2+)</name>
        <dbReference type="ChEBI" id="CHEBI:29105"/>
    </ligand>
</feature>
<dbReference type="HAMAP" id="MF_01228">
    <property type="entry name" value="Met_tRNA_synth_type2"/>
    <property type="match status" value="1"/>
</dbReference>
<keyword evidence="4 7" id="KW-0067">ATP-binding</keyword>
<keyword evidence="5 7" id="KW-0648">Protein biosynthesis</keyword>
<keyword evidence="6 7" id="KW-0030">Aminoacyl-tRNA synthetase</keyword>
<keyword evidence="3 7" id="KW-0547">Nucleotide-binding</keyword>
<evidence type="ECO:0000256" key="2">
    <source>
        <dbReference type="ARBA" id="ARBA00022598"/>
    </source>
</evidence>